<evidence type="ECO:0000256" key="2">
    <source>
        <dbReference type="ARBA" id="ARBA00023015"/>
    </source>
</evidence>
<dbReference type="CDD" id="cd05466">
    <property type="entry name" value="PBP2_LTTR_substrate"/>
    <property type="match status" value="1"/>
</dbReference>
<dbReference type="EMBL" id="BAAAQQ010000004">
    <property type="protein sequence ID" value="GAA2120262.1"/>
    <property type="molecule type" value="Genomic_DNA"/>
</dbReference>
<dbReference type="PANTHER" id="PTHR30419:SF8">
    <property type="entry name" value="NITROGEN ASSIMILATION TRANSCRIPTIONAL ACTIVATOR-RELATED"/>
    <property type="match status" value="1"/>
</dbReference>
<evidence type="ECO:0000256" key="1">
    <source>
        <dbReference type="ARBA" id="ARBA00009437"/>
    </source>
</evidence>
<sequence>MLASGTLDISDRDVLIELERHAEDTKVWLMDRRHLEYFVAVAELGSFTRAAQSLSIAQPSLSHAIGWLERDLGSRLFERHGRGVRLTPAGEALLEPARRSLRSFQVARGAVRAVSEGGFGHLTLITNTLWAVDPLARLIGGFRQQHPGVRLSVADPARRSDVLDAVRLGGAEIGLLDGRPPQGILASRWLAEQELVAVLPAATGPTPAALSIEDLDAIGLVCTPAGTALRAIVDDLLETMGLPSEVTVETAHLASVVPLVLAGAGAAVLPTGLAAEAAAKGSRVVPLAPAARSEVHLVWRDGRLSPLARRFVDFCASGDDAGSEVAADGRSV</sequence>
<organism evidence="6 7">
    <name type="scientific">Nocardioides bigeumensis</name>
    <dbReference type="NCBI Taxonomy" id="433657"/>
    <lineage>
        <taxon>Bacteria</taxon>
        <taxon>Bacillati</taxon>
        <taxon>Actinomycetota</taxon>
        <taxon>Actinomycetes</taxon>
        <taxon>Propionibacteriales</taxon>
        <taxon>Nocardioidaceae</taxon>
        <taxon>Nocardioides</taxon>
    </lineage>
</organism>
<dbReference type="PROSITE" id="PS50931">
    <property type="entry name" value="HTH_LYSR"/>
    <property type="match status" value="1"/>
</dbReference>
<evidence type="ECO:0000259" key="5">
    <source>
        <dbReference type="PROSITE" id="PS50931"/>
    </source>
</evidence>
<feature type="domain" description="HTH lysR-type" evidence="5">
    <location>
        <begin position="30"/>
        <end position="87"/>
    </location>
</feature>
<dbReference type="InterPro" id="IPR005119">
    <property type="entry name" value="LysR_subst-bd"/>
</dbReference>
<dbReference type="Pfam" id="PF03466">
    <property type="entry name" value="LysR_substrate"/>
    <property type="match status" value="1"/>
</dbReference>
<name>A0ABP5JRX1_9ACTN</name>
<evidence type="ECO:0000313" key="7">
    <source>
        <dbReference type="Proteomes" id="UP001500575"/>
    </source>
</evidence>
<dbReference type="SUPFAM" id="SSF53850">
    <property type="entry name" value="Periplasmic binding protein-like II"/>
    <property type="match status" value="1"/>
</dbReference>
<dbReference type="Proteomes" id="UP001500575">
    <property type="component" value="Unassembled WGS sequence"/>
</dbReference>
<gene>
    <name evidence="6" type="ORF">GCM10009843_13630</name>
</gene>
<comment type="caution">
    <text evidence="6">The sequence shown here is derived from an EMBL/GenBank/DDBJ whole genome shotgun (WGS) entry which is preliminary data.</text>
</comment>
<dbReference type="SUPFAM" id="SSF46785">
    <property type="entry name" value="Winged helix' DNA-binding domain"/>
    <property type="match status" value="1"/>
</dbReference>
<keyword evidence="4" id="KW-0804">Transcription</keyword>
<keyword evidence="3" id="KW-0238">DNA-binding</keyword>
<protein>
    <submittedName>
        <fullName evidence="6">LysR substrate-binding domain-containing protein</fullName>
    </submittedName>
</protein>
<accession>A0ABP5JRX1</accession>
<proteinExistence type="inferred from homology"/>
<dbReference type="InterPro" id="IPR050950">
    <property type="entry name" value="HTH-type_LysR_regulators"/>
</dbReference>
<dbReference type="PRINTS" id="PR00039">
    <property type="entry name" value="HTHLYSR"/>
</dbReference>
<dbReference type="Gene3D" id="3.40.190.290">
    <property type="match status" value="1"/>
</dbReference>
<keyword evidence="2" id="KW-0805">Transcription regulation</keyword>
<evidence type="ECO:0000256" key="4">
    <source>
        <dbReference type="ARBA" id="ARBA00023163"/>
    </source>
</evidence>
<keyword evidence="7" id="KW-1185">Reference proteome</keyword>
<dbReference type="InterPro" id="IPR036388">
    <property type="entry name" value="WH-like_DNA-bd_sf"/>
</dbReference>
<evidence type="ECO:0000256" key="3">
    <source>
        <dbReference type="ARBA" id="ARBA00023125"/>
    </source>
</evidence>
<reference evidence="7" key="1">
    <citation type="journal article" date="2019" name="Int. J. Syst. Evol. Microbiol.">
        <title>The Global Catalogue of Microorganisms (GCM) 10K type strain sequencing project: providing services to taxonomists for standard genome sequencing and annotation.</title>
        <authorList>
            <consortium name="The Broad Institute Genomics Platform"/>
            <consortium name="The Broad Institute Genome Sequencing Center for Infectious Disease"/>
            <person name="Wu L."/>
            <person name="Ma J."/>
        </authorList>
    </citation>
    <scope>NUCLEOTIDE SEQUENCE [LARGE SCALE GENOMIC DNA]</scope>
    <source>
        <strain evidence="7">JCM 16021</strain>
    </source>
</reference>
<dbReference type="InterPro" id="IPR000847">
    <property type="entry name" value="LysR_HTH_N"/>
</dbReference>
<dbReference type="PANTHER" id="PTHR30419">
    <property type="entry name" value="HTH-TYPE TRANSCRIPTIONAL REGULATOR YBHD"/>
    <property type="match status" value="1"/>
</dbReference>
<dbReference type="Gene3D" id="1.10.10.10">
    <property type="entry name" value="Winged helix-like DNA-binding domain superfamily/Winged helix DNA-binding domain"/>
    <property type="match status" value="1"/>
</dbReference>
<comment type="similarity">
    <text evidence="1">Belongs to the LysR transcriptional regulatory family.</text>
</comment>
<dbReference type="Pfam" id="PF00126">
    <property type="entry name" value="HTH_1"/>
    <property type="match status" value="1"/>
</dbReference>
<dbReference type="InterPro" id="IPR036390">
    <property type="entry name" value="WH_DNA-bd_sf"/>
</dbReference>
<evidence type="ECO:0000313" key="6">
    <source>
        <dbReference type="EMBL" id="GAA2120262.1"/>
    </source>
</evidence>